<dbReference type="OrthoDB" id="191192at2759"/>
<evidence type="ECO:0000256" key="2">
    <source>
        <dbReference type="ARBA" id="ARBA00011245"/>
    </source>
</evidence>
<organism evidence="10 11">
    <name type="scientific">Heliocybe sulcata</name>
    <dbReference type="NCBI Taxonomy" id="5364"/>
    <lineage>
        <taxon>Eukaryota</taxon>
        <taxon>Fungi</taxon>
        <taxon>Dikarya</taxon>
        <taxon>Basidiomycota</taxon>
        <taxon>Agaricomycotina</taxon>
        <taxon>Agaricomycetes</taxon>
        <taxon>Gloeophyllales</taxon>
        <taxon>Gloeophyllaceae</taxon>
        <taxon>Heliocybe</taxon>
    </lineage>
</organism>
<comment type="subunit">
    <text evidence="2 8">Monomer.</text>
</comment>
<dbReference type="PANTHER" id="PTHR13035">
    <property type="entry name" value="PROTEIN N-TERMINAL GLUTAMINE AMIDOHYDROLASE"/>
    <property type="match status" value="1"/>
</dbReference>
<sequence length="329" mass="37570">MNSVLLRKQWSKFVLVCHLDSDLGTFGCMVSSHTLLHRHCFPFLPHPCHFLTSIIVASLPCTIISFHRRCNMHSPPLPDRVAPIPPQVPPDSVYTRCYCEENIYLLATEFEARRDIKDRWEVCVAFISNAGKTVALWNQTARPGLVVWDYHVILLLRPWQAKNETADRKGAASWVYDFDTQLPTPCTAQEYIAWTFPIHGQLPEEYQSFFRVIPAPTYLSNFASDRSHMLGDDHDDVSIYNPEGRDHGNPNTDMPSLVKEREDARYISPPPGYPAICGPRAKEKGVKTNLMEAFVRMNNTGCRTECKIEEVETYGQVLDLEGFRAWCHA</sequence>
<dbReference type="InterPro" id="IPR039733">
    <property type="entry name" value="NTAQ1"/>
</dbReference>
<protein>
    <recommendedName>
        <fullName evidence="4 8">Protein N-terminal glutamine amidohydrolase</fullName>
        <ecNumber evidence="3 8">3.5.1.122</ecNumber>
    </recommendedName>
    <alternativeName>
        <fullName evidence="6 8">Protein NH2-terminal glutamine deamidase</fullName>
    </alternativeName>
</protein>
<dbReference type="GO" id="GO:0005634">
    <property type="term" value="C:nucleus"/>
    <property type="evidence" value="ECO:0007669"/>
    <property type="project" value="TreeGrafter"/>
</dbReference>
<accession>A0A5C3ND15</accession>
<evidence type="ECO:0000256" key="1">
    <source>
        <dbReference type="ARBA" id="ARBA00008985"/>
    </source>
</evidence>
<dbReference type="Gene3D" id="3.10.620.10">
    <property type="entry name" value="Protein N-terminal glutamine amidohydrolase, alpha beta roll"/>
    <property type="match status" value="1"/>
</dbReference>
<evidence type="ECO:0000313" key="10">
    <source>
        <dbReference type="EMBL" id="TFK55213.1"/>
    </source>
</evidence>
<dbReference type="AlphaFoldDB" id="A0A5C3ND15"/>
<dbReference type="EMBL" id="ML213505">
    <property type="protein sequence ID" value="TFK55213.1"/>
    <property type="molecule type" value="Genomic_DNA"/>
</dbReference>
<evidence type="ECO:0000256" key="4">
    <source>
        <dbReference type="ARBA" id="ARBA00021247"/>
    </source>
</evidence>
<dbReference type="GO" id="GO:0070773">
    <property type="term" value="F:protein-N-terminal glutamine amidohydrolase activity"/>
    <property type="evidence" value="ECO:0007669"/>
    <property type="project" value="UniProtKB-UniRule"/>
</dbReference>
<evidence type="ECO:0000256" key="5">
    <source>
        <dbReference type="ARBA" id="ARBA00022801"/>
    </source>
</evidence>
<comment type="catalytic activity">
    <reaction evidence="7 8">
        <text>N-terminal L-glutaminyl-[protein] + H2O = N-terminal L-glutamyl-[protein] + NH4(+)</text>
        <dbReference type="Rhea" id="RHEA:50680"/>
        <dbReference type="Rhea" id="RHEA-COMP:12668"/>
        <dbReference type="Rhea" id="RHEA-COMP:12777"/>
        <dbReference type="ChEBI" id="CHEBI:15377"/>
        <dbReference type="ChEBI" id="CHEBI:28938"/>
        <dbReference type="ChEBI" id="CHEBI:64721"/>
        <dbReference type="ChEBI" id="CHEBI:64722"/>
        <dbReference type="EC" id="3.5.1.122"/>
    </reaction>
</comment>
<dbReference type="GO" id="GO:0005829">
    <property type="term" value="C:cytosol"/>
    <property type="evidence" value="ECO:0007669"/>
    <property type="project" value="TreeGrafter"/>
</dbReference>
<proteinExistence type="inferred from homology"/>
<name>A0A5C3ND15_9AGAM</name>
<dbReference type="EC" id="3.5.1.122" evidence="3 8"/>
<dbReference type="GO" id="GO:0008418">
    <property type="term" value="F:protein-N-terminal asparagine amidohydrolase activity"/>
    <property type="evidence" value="ECO:0007669"/>
    <property type="project" value="UniProtKB-UniRule"/>
</dbReference>
<dbReference type="PANTHER" id="PTHR13035:SF0">
    <property type="entry name" value="PROTEIN N-TERMINAL GLUTAMINE AMIDOHYDROLASE"/>
    <property type="match status" value="1"/>
</dbReference>
<comment type="similarity">
    <text evidence="1 8">Belongs to the NTAQ1 family.</text>
</comment>
<evidence type="ECO:0000256" key="7">
    <source>
        <dbReference type="ARBA" id="ARBA00048768"/>
    </source>
</evidence>
<evidence type="ECO:0000256" key="8">
    <source>
        <dbReference type="RuleBase" id="RU367082"/>
    </source>
</evidence>
<evidence type="ECO:0000259" key="9">
    <source>
        <dbReference type="Pfam" id="PF09764"/>
    </source>
</evidence>
<dbReference type="Pfam" id="PF09764">
    <property type="entry name" value="Nt_Gln_amidase"/>
    <property type="match status" value="1"/>
</dbReference>
<keyword evidence="11" id="KW-1185">Reference proteome</keyword>
<comment type="function">
    <text evidence="8">Mediates the side-chain deamidation of N-terminal glutamine residues to glutamate, an important step in N-end rule pathway of protein degradation. Conversion of the resulting N-terminal glutamine to glutamate renders the protein susceptible to arginylation, polyubiquitination and degradation as specified by the N-end rule. Does not act on substrates with internal or C-terminal glutamine and does not act on non-glutamine residues in any position.</text>
</comment>
<evidence type="ECO:0000256" key="3">
    <source>
        <dbReference type="ARBA" id="ARBA00012718"/>
    </source>
</evidence>
<dbReference type="Proteomes" id="UP000305948">
    <property type="component" value="Unassembled WGS sequence"/>
</dbReference>
<evidence type="ECO:0000256" key="6">
    <source>
        <dbReference type="ARBA" id="ARBA00029677"/>
    </source>
</evidence>
<feature type="domain" description="Protein N-terminal glutamine amidohydrolase alpha beta roll" evidence="9">
    <location>
        <begin position="94"/>
        <end position="324"/>
    </location>
</feature>
<dbReference type="InterPro" id="IPR023128">
    <property type="entry name" value="Prot_N_Gln_amidohydro_ab_roll"/>
</dbReference>
<dbReference type="InterPro" id="IPR037132">
    <property type="entry name" value="N_Gln_amidohydro_ab_roll_sf"/>
</dbReference>
<reference evidence="10 11" key="1">
    <citation type="journal article" date="2019" name="Nat. Ecol. Evol.">
        <title>Megaphylogeny resolves global patterns of mushroom evolution.</title>
        <authorList>
            <person name="Varga T."/>
            <person name="Krizsan K."/>
            <person name="Foldi C."/>
            <person name="Dima B."/>
            <person name="Sanchez-Garcia M."/>
            <person name="Sanchez-Ramirez S."/>
            <person name="Szollosi G.J."/>
            <person name="Szarkandi J.G."/>
            <person name="Papp V."/>
            <person name="Albert L."/>
            <person name="Andreopoulos W."/>
            <person name="Angelini C."/>
            <person name="Antonin V."/>
            <person name="Barry K.W."/>
            <person name="Bougher N.L."/>
            <person name="Buchanan P."/>
            <person name="Buyck B."/>
            <person name="Bense V."/>
            <person name="Catcheside P."/>
            <person name="Chovatia M."/>
            <person name="Cooper J."/>
            <person name="Damon W."/>
            <person name="Desjardin D."/>
            <person name="Finy P."/>
            <person name="Geml J."/>
            <person name="Haridas S."/>
            <person name="Hughes K."/>
            <person name="Justo A."/>
            <person name="Karasinski D."/>
            <person name="Kautmanova I."/>
            <person name="Kiss B."/>
            <person name="Kocsube S."/>
            <person name="Kotiranta H."/>
            <person name="LaButti K.M."/>
            <person name="Lechner B.E."/>
            <person name="Liimatainen K."/>
            <person name="Lipzen A."/>
            <person name="Lukacs Z."/>
            <person name="Mihaltcheva S."/>
            <person name="Morgado L.N."/>
            <person name="Niskanen T."/>
            <person name="Noordeloos M.E."/>
            <person name="Ohm R.A."/>
            <person name="Ortiz-Santana B."/>
            <person name="Ovrebo C."/>
            <person name="Racz N."/>
            <person name="Riley R."/>
            <person name="Savchenko A."/>
            <person name="Shiryaev A."/>
            <person name="Soop K."/>
            <person name="Spirin V."/>
            <person name="Szebenyi C."/>
            <person name="Tomsovsky M."/>
            <person name="Tulloss R.E."/>
            <person name="Uehling J."/>
            <person name="Grigoriev I.V."/>
            <person name="Vagvolgyi C."/>
            <person name="Papp T."/>
            <person name="Martin F.M."/>
            <person name="Miettinen O."/>
            <person name="Hibbett D.S."/>
            <person name="Nagy L.G."/>
        </authorList>
    </citation>
    <scope>NUCLEOTIDE SEQUENCE [LARGE SCALE GENOMIC DNA]</scope>
    <source>
        <strain evidence="10 11">OMC1185</strain>
    </source>
</reference>
<gene>
    <name evidence="10" type="ORF">OE88DRAFT_1015972</name>
</gene>
<keyword evidence="5 8" id="KW-0378">Hydrolase</keyword>
<evidence type="ECO:0000313" key="11">
    <source>
        <dbReference type="Proteomes" id="UP000305948"/>
    </source>
</evidence>